<dbReference type="EMBL" id="KZ821247">
    <property type="protein sequence ID" value="PYH42968.1"/>
    <property type="molecule type" value="Genomic_DNA"/>
</dbReference>
<sequence length="333" mass="37403">MQSSTAPTTEFPHENLLQNKPVAKSTPDCPLSNQTHLGAKLTPERFNAEPTDRPQPYLHRESPRVERVVAAILVPGADASKGEDKGNLVGMATATVAVPTPPMTAVIVELEYLTEGEQNQEMNRLAQESPNTQPDGAEITHAKLMAYAEQSEDILLRDSLAALLRQSESSPKMDQSEDKQHERESVSEDFLQTGQLRYQFVMIPAELIPPYVSQLFGLGSLLQCRPLVFRILIKNETPRYAEFVSNDLLADLEWHFCCRSQTFRRCKLGQSKSTCNLVFVVAMNGRVERIYRPDDITELLDARLARLDWCCLLCDPRHNCCRFDVATTTSHST</sequence>
<dbReference type="Proteomes" id="UP000248349">
    <property type="component" value="Unassembled WGS sequence"/>
</dbReference>
<feature type="compositionally biased region" description="Basic and acidic residues" evidence="1">
    <location>
        <begin position="174"/>
        <end position="186"/>
    </location>
</feature>
<organism evidence="2 3">
    <name type="scientific">Aspergillus saccharolyticus JOP 1030-1</name>
    <dbReference type="NCBI Taxonomy" id="1450539"/>
    <lineage>
        <taxon>Eukaryota</taxon>
        <taxon>Fungi</taxon>
        <taxon>Dikarya</taxon>
        <taxon>Ascomycota</taxon>
        <taxon>Pezizomycotina</taxon>
        <taxon>Eurotiomycetes</taxon>
        <taxon>Eurotiomycetidae</taxon>
        <taxon>Eurotiales</taxon>
        <taxon>Aspergillaceae</taxon>
        <taxon>Aspergillus</taxon>
        <taxon>Aspergillus subgen. Circumdati</taxon>
    </lineage>
</organism>
<feature type="region of interest" description="Disordered" evidence="1">
    <location>
        <begin position="1"/>
        <end position="58"/>
    </location>
</feature>
<dbReference type="RefSeq" id="XP_025428950.1">
    <property type="nucleotide sequence ID" value="XM_025577553.1"/>
</dbReference>
<evidence type="ECO:0000256" key="1">
    <source>
        <dbReference type="SAM" id="MobiDB-lite"/>
    </source>
</evidence>
<dbReference type="OrthoDB" id="4525779at2759"/>
<dbReference type="AlphaFoldDB" id="A0A318ZSB7"/>
<gene>
    <name evidence="2" type="ORF">BP01DRAFT_384918</name>
</gene>
<keyword evidence="3" id="KW-1185">Reference proteome</keyword>
<evidence type="ECO:0000313" key="3">
    <source>
        <dbReference type="Proteomes" id="UP000248349"/>
    </source>
</evidence>
<dbReference type="GeneID" id="37078782"/>
<protein>
    <submittedName>
        <fullName evidence="2">Uncharacterized protein</fullName>
    </submittedName>
</protein>
<feature type="compositionally biased region" description="Basic and acidic residues" evidence="1">
    <location>
        <begin position="42"/>
        <end position="58"/>
    </location>
</feature>
<proteinExistence type="predicted"/>
<reference evidence="2 3" key="1">
    <citation type="submission" date="2016-12" db="EMBL/GenBank/DDBJ databases">
        <title>The genomes of Aspergillus section Nigri reveals drivers in fungal speciation.</title>
        <authorList>
            <consortium name="DOE Joint Genome Institute"/>
            <person name="Vesth T.C."/>
            <person name="Nybo J."/>
            <person name="Theobald S."/>
            <person name="Brandl J."/>
            <person name="Frisvad J.C."/>
            <person name="Nielsen K.F."/>
            <person name="Lyhne E.K."/>
            <person name="Kogle M.E."/>
            <person name="Kuo A."/>
            <person name="Riley R."/>
            <person name="Clum A."/>
            <person name="Nolan M."/>
            <person name="Lipzen A."/>
            <person name="Salamov A."/>
            <person name="Henrissat B."/>
            <person name="Wiebenga A."/>
            <person name="De Vries R.P."/>
            <person name="Grigoriev I.V."/>
            <person name="Mortensen U.H."/>
            <person name="Andersen M.R."/>
            <person name="Baker S.E."/>
        </authorList>
    </citation>
    <scope>NUCLEOTIDE SEQUENCE [LARGE SCALE GENOMIC DNA]</scope>
    <source>
        <strain evidence="2 3">JOP 1030-1</strain>
    </source>
</reference>
<name>A0A318ZSB7_9EURO</name>
<evidence type="ECO:0000313" key="2">
    <source>
        <dbReference type="EMBL" id="PYH42968.1"/>
    </source>
</evidence>
<accession>A0A318ZSB7</accession>
<feature type="region of interest" description="Disordered" evidence="1">
    <location>
        <begin position="166"/>
        <end position="186"/>
    </location>
</feature>